<dbReference type="EMBL" id="BAAABM010000002">
    <property type="protein sequence ID" value="GAA0314880.1"/>
    <property type="molecule type" value="Genomic_DNA"/>
</dbReference>
<sequence>MRMAYASDVGDSGHKSVSLAIVEEGVARGHTCEEFALWPEDSVVARDVLFRMFREYANRRLPVLPPVIEHPELEPEMARDMLPDLSLPDVDVLIGVHPWAAYFFAELARRDGFDGPIIAVNTDFYEFPALAHPRIDIYTGVFPKLILPPADRARQRAIGMPVRSGFRRPGPPAAERNLIVAAVGARPFIPLDDVVAMCSALQRRLPDVRVVVCAGREAADSPLRSTPSNIEILHGATDLSDLMTKARLVITRPSGATVAETIAAGAVPALLPSDVPWEADAGRHLVWEGLAVPLPARAEAIVEAIEGLWADDRRVGAITGAGRRLELDRSAERLWELAEAGRPAPVKDPRALLEPAEAELLEGYLRTLDEAQRSDPMPRTAALLRRAMLDWYTG</sequence>
<dbReference type="RefSeq" id="WP_252809609.1">
    <property type="nucleotide sequence ID" value="NZ_BAAABM010000002.1"/>
</dbReference>
<keyword evidence="2" id="KW-1185">Reference proteome</keyword>
<dbReference type="Gene3D" id="3.40.50.2000">
    <property type="entry name" value="Glycogen Phosphorylase B"/>
    <property type="match status" value="1"/>
</dbReference>
<evidence type="ECO:0000313" key="1">
    <source>
        <dbReference type="EMBL" id="GAA0314880.1"/>
    </source>
</evidence>
<dbReference type="Proteomes" id="UP001501822">
    <property type="component" value="Unassembled WGS sequence"/>
</dbReference>
<evidence type="ECO:0008006" key="3">
    <source>
        <dbReference type="Google" id="ProtNLM"/>
    </source>
</evidence>
<protein>
    <recommendedName>
        <fullName evidence="3">Glycosyltransferase</fullName>
    </recommendedName>
</protein>
<organism evidence="1 2">
    <name type="scientific">Actinoallomurus spadix</name>
    <dbReference type="NCBI Taxonomy" id="79912"/>
    <lineage>
        <taxon>Bacteria</taxon>
        <taxon>Bacillati</taxon>
        <taxon>Actinomycetota</taxon>
        <taxon>Actinomycetes</taxon>
        <taxon>Streptosporangiales</taxon>
        <taxon>Thermomonosporaceae</taxon>
        <taxon>Actinoallomurus</taxon>
    </lineage>
</organism>
<accession>A0ABP3FFT0</accession>
<reference evidence="2" key="1">
    <citation type="journal article" date="2019" name="Int. J. Syst. Evol. Microbiol.">
        <title>The Global Catalogue of Microorganisms (GCM) 10K type strain sequencing project: providing services to taxonomists for standard genome sequencing and annotation.</title>
        <authorList>
            <consortium name="The Broad Institute Genomics Platform"/>
            <consortium name="The Broad Institute Genome Sequencing Center for Infectious Disease"/>
            <person name="Wu L."/>
            <person name="Ma J."/>
        </authorList>
    </citation>
    <scope>NUCLEOTIDE SEQUENCE [LARGE SCALE GENOMIC DNA]</scope>
    <source>
        <strain evidence="2">JCM 3146</strain>
    </source>
</reference>
<evidence type="ECO:0000313" key="2">
    <source>
        <dbReference type="Proteomes" id="UP001501822"/>
    </source>
</evidence>
<proteinExistence type="predicted"/>
<dbReference type="SUPFAM" id="SSF53756">
    <property type="entry name" value="UDP-Glycosyltransferase/glycogen phosphorylase"/>
    <property type="match status" value="1"/>
</dbReference>
<name>A0ABP3FFT0_9ACTN</name>
<comment type="caution">
    <text evidence="1">The sequence shown here is derived from an EMBL/GenBank/DDBJ whole genome shotgun (WGS) entry which is preliminary data.</text>
</comment>
<gene>
    <name evidence="1" type="ORF">GCM10010151_01190</name>
</gene>